<sequence>MFATLALAASTSAAGNPLGGSGGLIAFGVQIGLILIAFYFLMIRPQQQRQKQQAAKLDATKKGDSVVTAGGILGKVTKVEDTTVEVEIAPNVKVRVVKATLTDVTPLNGGKPAND</sequence>
<keyword evidence="10 13" id="KW-1133">Transmembrane helix</keyword>
<keyword evidence="7" id="KW-1003">Cell membrane</keyword>
<evidence type="ECO:0000256" key="11">
    <source>
        <dbReference type="ARBA" id="ARBA00023010"/>
    </source>
</evidence>
<comment type="subcellular location">
    <subcellularLocation>
        <location evidence="2">Cell membrane</location>
        <topology evidence="2">Single-pass membrane protein</topology>
    </subcellularLocation>
</comment>
<evidence type="ECO:0000313" key="14">
    <source>
        <dbReference type="EMBL" id="MDO7844084.1"/>
    </source>
</evidence>
<dbReference type="PRINTS" id="PR01853">
    <property type="entry name" value="YAJCTRNLCASE"/>
</dbReference>
<keyword evidence="8 13" id="KW-0812">Transmembrane</keyword>
<comment type="function">
    <text evidence="1">The SecYEG-SecDF-YajC-YidC holo-translocon (HTL) protein secretase/insertase is a supercomplex required for protein secretion, insertion of proteins into membranes, and assembly of membrane protein complexes. While the SecYEG complex is essential for assembly of a number of proteins and complexes, the SecDF-YajC-YidC subcomplex facilitates these functions.</text>
</comment>
<gene>
    <name evidence="14" type="primary">yajC</name>
    <name evidence="14" type="ORF">Q5H94_17280</name>
</gene>
<dbReference type="NCBIfam" id="TIGR00739">
    <property type="entry name" value="yajC"/>
    <property type="match status" value="1"/>
</dbReference>
<dbReference type="InterPro" id="IPR003849">
    <property type="entry name" value="Preprotein_translocase_YajC"/>
</dbReference>
<evidence type="ECO:0000313" key="15">
    <source>
        <dbReference type="Proteomes" id="UP001176468"/>
    </source>
</evidence>
<evidence type="ECO:0000256" key="9">
    <source>
        <dbReference type="ARBA" id="ARBA00022927"/>
    </source>
</evidence>
<accession>A0ABT9A414</accession>
<evidence type="ECO:0000256" key="5">
    <source>
        <dbReference type="ARBA" id="ARBA00014962"/>
    </source>
</evidence>
<comment type="similarity">
    <text evidence="3">Belongs to the YajC family.</text>
</comment>
<evidence type="ECO:0000256" key="1">
    <source>
        <dbReference type="ARBA" id="ARBA00002061"/>
    </source>
</evidence>
<keyword evidence="9" id="KW-0653">Protein transport</keyword>
<evidence type="ECO:0000256" key="7">
    <source>
        <dbReference type="ARBA" id="ARBA00022475"/>
    </source>
</evidence>
<comment type="caution">
    <text evidence="14">The sequence shown here is derived from an EMBL/GenBank/DDBJ whole genome shotgun (WGS) entry which is preliminary data.</text>
</comment>
<evidence type="ECO:0000256" key="12">
    <source>
        <dbReference type="ARBA" id="ARBA00023136"/>
    </source>
</evidence>
<dbReference type="RefSeq" id="WP_304562544.1">
    <property type="nucleotide sequence ID" value="NZ_JAUQSZ010000013.1"/>
</dbReference>
<evidence type="ECO:0000256" key="4">
    <source>
        <dbReference type="ARBA" id="ARBA00011718"/>
    </source>
</evidence>
<dbReference type="EMBL" id="JAUQSZ010000013">
    <property type="protein sequence ID" value="MDO7844084.1"/>
    <property type="molecule type" value="Genomic_DNA"/>
</dbReference>
<dbReference type="Proteomes" id="UP001176468">
    <property type="component" value="Unassembled WGS sequence"/>
</dbReference>
<evidence type="ECO:0000256" key="10">
    <source>
        <dbReference type="ARBA" id="ARBA00022989"/>
    </source>
</evidence>
<comment type="subunit">
    <text evidence="4">Part of the SecDF-YidC-YajC translocase complex. The SecDF-YidC-YajC translocase forms a supercomplex with SecYEG, called the holo-translocon (HTL).</text>
</comment>
<dbReference type="SMART" id="SM01323">
    <property type="entry name" value="YajC"/>
    <property type="match status" value="1"/>
</dbReference>
<evidence type="ECO:0000256" key="8">
    <source>
        <dbReference type="ARBA" id="ARBA00022692"/>
    </source>
</evidence>
<feature type="transmembrane region" description="Helical" evidence="13">
    <location>
        <begin position="23"/>
        <end position="43"/>
    </location>
</feature>
<keyword evidence="11" id="KW-0811">Translocation</keyword>
<protein>
    <recommendedName>
        <fullName evidence="5">Sec translocon accessory complex subunit YajC</fullName>
    </recommendedName>
</protein>
<keyword evidence="15" id="KW-1185">Reference proteome</keyword>
<name>A0ABT9A414_9SPHN</name>
<evidence type="ECO:0000256" key="2">
    <source>
        <dbReference type="ARBA" id="ARBA00004162"/>
    </source>
</evidence>
<reference evidence="14" key="1">
    <citation type="submission" date="2023-07" db="EMBL/GenBank/DDBJ databases">
        <authorList>
            <person name="Kim M.K."/>
        </authorList>
    </citation>
    <scope>NUCLEOTIDE SEQUENCE</scope>
    <source>
        <strain evidence="14">CA1-15</strain>
    </source>
</reference>
<evidence type="ECO:0000256" key="6">
    <source>
        <dbReference type="ARBA" id="ARBA00022448"/>
    </source>
</evidence>
<evidence type="ECO:0000256" key="13">
    <source>
        <dbReference type="SAM" id="Phobius"/>
    </source>
</evidence>
<dbReference type="PANTHER" id="PTHR33909">
    <property type="entry name" value="SEC TRANSLOCON ACCESSORY COMPLEX SUBUNIT YAJC"/>
    <property type="match status" value="1"/>
</dbReference>
<organism evidence="14 15">
    <name type="scientific">Sphingomonas immobilis</name>
    <dbReference type="NCBI Taxonomy" id="3063997"/>
    <lineage>
        <taxon>Bacteria</taxon>
        <taxon>Pseudomonadati</taxon>
        <taxon>Pseudomonadota</taxon>
        <taxon>Alphaproteobacteria</taxon>
        <taxon>Sphingomonadales</taxon>
        <taxon>Sphingomonadaceae</taxon>
        <taxon>Sphingomonas</taxon>
    </lineage>
</organism>
<dbReference type="PANTHER" id="PTHR33909:SF1">
    <property type="entry name" value="SEC TRANSLOCON ACCESSORY COMPLEX SUBUNIT YAJC"/>
    <property type="match status" value="1"/>
</dbReference>
<dbReference type="Pfam" id="PF02699">
    <property type="entry name" value="YajC"/>
    <property type="match status" value="1"/>
</dbReference>
<keyword evidence="6" id="KW-0813">Transport</keyword>
<proteinExistence type="inferred from homology"/>
<evidence type="ECO:0000256" key="3">
    <source>
        <dbReference type="ARBA" id="ARBA00006742"/>
    </source>
</evidence>
<keyword evidence="12 13" id="KW-0472">Membrane</keyword>